<proteinExistence type="predicted"/>
<name>A0A0C3B865_PILCF</name>
<sequence>MAYTNLVIFTQTINGPSFIVHGLDKGLLAAFVTSWPLMQRADLESSSSIAIHFFAILTDYLVYRSVLRSLAKALKEIKRIGLLASDCKPWETFQTSVLCRLDVKDEFDGQSESRLDPGFFGCANHNCKLRSDDIDYKLCAGCYNDMYSSSACQKDDWKNHRILCKSWQKSLREGSQLPISQHDRNFLHYIAVTDIYNNIHAIKVDIRQRYPSTAVSSLYIQVTYINTPYCVVSSVATFPWQDEDERSEIETLIHRAQIAEGRQILAQVHVRNGYSLSKQSVILRTFPLLLPLPTNWLQD</sequence>
<reference evidence="6 7" key="1">
    <citation type="submission" date="2014-04" db="EMBL/GenBank/DDBJ databases">
        <authorList>
            <consortium name="DOE Joint Genome Institute"/>
            <person name="Kuo A."/>
            <person name="Tarkka M."/>
            <person name="Buscot F."/>
            <person name="Kohler A."/>
            <person name="Nagy L.G."/>
            <person name="Floudas D."/>
            <person name="Copeland A."/>
            <person name="Barry K.W."/>
            <person name="Cichocki N."/>
            <person name="Veneault-Fourrey C."/>
            <person name="LaButti K."/>
            <person name="Lindquist E.A."/>
            <person name="Lipzen A."/>
            <person name="Lundell T."/>
            <person name="Morin E."/>
            <person name="Murat C."/>
            <person name="Sun H."/>
            <person name="Tunlid A."/>
            <person name="Henrissat B."/>
            <person name="Grigoriev I.V."/>
            <person name="Hibbett D.S."/>
            <person name="Martin F."/>
            <person name="Nordberg H.P."/>
            <person name="Cantor M.N."/>
            <person name="Hua S.X."/>
        </authorList>
    </citation>
    <scope>NUCLEOTIDE SEQUENCE [LARGE SCALE GENOMIC DNA]</scope>
    <source>
        <strain evidence="6 7">F 1598</strain>
    </source>
</reference>
<dbReference type="EMBL" id="KN833080">
    <property type="protein sequence ID" value="KIM73497.1"/>
    <property type="molecule type" value="Genomic_DNA"/>
</dbReference>
<evidence type="ECO:0000256" key="4">
    <source>
        <dbReference type="PROSITE-ProRule" id="PRU00134"/>
    </source>
</evidence>
<dbReference type="PROSITE" id="PS50865">
    <property type="entry name" value="ZF_MYND_2"/>
    <property type="match status" value="1"/>
</dbReference>
<keyword evidence="2 4" id="KW-0863">Zinc-finger</keyword>
<keyword evidence="3" id="KW-0862">Zinc</keyword>
<dbReference type="Proteomes" id="UP000054166">
    <property type="component" value="Unassembled WGS sequence"/>
</dbReference>
<dbReference type="SUPFAM" id="SSF144232">
    <property type="entry name" value="HIT/MYND zinc finger-like"/>
    <property type="match status" value="1"/>
</dbReference>
<accession>A0A0C3B865</accession>
<evidence type="ECO:0000313" key="6">
    <source>
        <dbReference type="EMBL" id="KIM73497.1"/>
    </source>
</evidence>
<dbReference type="GO" id="GO:0008270">
    <property type="term" value="F:zinc ion binding"/>
    <property type="evidence" value="ECO:0007669"/>
    <property type="project" value="UniProtKB-KW"/>
</dbReference>
<dbReference type="InParanoid" id="A0A0C3B865"/>
<dbReference type="AlphaFoldDB" id="A0A0C3B865"/>
<evidence type="ECO:0000313" key="7">
    <source>
        <dbReference type="Proteomes" id="UP000054166"/>
    </source>
</evidence>
<keyword evidence="1" id="KW-0479">Metal-binding</keyword>
<reference evidence="7" key="2">
    <citation type="submission" date="2015-01" db="EMBL/GenBank/DDBJ databases">
        <title>Evolutionary Origins and Diversification of the Mycorrhizal Mutualists.</title>
        <authorList>
            <consortium name="DOE Joint Genome Institute"/>
            <consortium name="Mycorrhizal Genomics Consortium"/>
            <person name="Kohler A."/>
            <person name="Kuo A."/>
            <person name="Nagy L.G."/>
            <person name="Floudas D."/>
            <person name="Copeland A."/>
            <person name="Barry K.W."/>
            <person name="Cichocki N."/>
            <person name="Veneault-Fourrey C."/>
            <person name="LaButti K."/>
            <person name="Lindquist E.A."/>
            <person name="Lipzen A."/>
            <person name="Lundell T."/>
            <person name="Morin E."/>
            <person name="Murat C."/>
            <person name="Riley R."/>
            <person name="Ohm R."/>
            <person name="Sun H."/>
            <person name="Tunlid A."/>
            <person name="Henrissat B."/>
            <person name="Grigoriev I.V."/>
            <person name="Hibbett D.S."/>
            <person name="Martin F."/>
        </authorList>
    </citation>
    <scope>NUCLEOTIDE SEQUENCE [LARGE SCALE GENOMIC DNA]</scope>
    <source>
        <strain evidence="7">F 1598</strain>
    </source>
</reference>
<dbReference type="OrthoDB" id="432970at2759"/>
<evidence type="ECO:0000259" key="5">
    <source>
        <dbReference type="PROSITE" id="PS50865"/>
    </source>
</evidence>
<protein>
    <recommendedName>
        <fullName evidence="5">MYND-type domain-containing protein</fullName>
    </recommendedName>
</protein>
<gene>
    <name evidence="6" type="ORF">PILCRDRAFT_15159</name>
</gene>
<evidence type="ECO:0000256" key="3">
    <source>
        <dbReference type="ARBA" id="ARBA00022833"/>
    </source>
</evidence>
<keyword evidence="7" id="KW-1185">Reference proteome</keyword>
<dbReference type="Gene3D" id="6.10.140.2220">
    <property type="match status" value="1"/>
</dbReference>
<feature type="domain" description="MYND-type" evidence="5">
    <location>
        <begin position="124"/>
        <end position="164"/>
    </location>
</feature>
<evidence type="ECO:0000256" key="2">
    <source>
        <dbReference type="ARBA" id="ARBA00022771"/>
    </source>
</evidence>
<dbReference type="HOGENOM" id="CLU_931013_0_0_1"/>
<dbReference type="InterPro" id="IPR002893">
    <property type="entry name" value="Znf_MYND"/>
</dbReference>
<evidence type="ECO:0000256" key="1">
    <source>
        <dbReference type="ARBA" id="ARBA00022723"/>
    </source>
</evidence>
<organism evidence="6 7">
    <name type="scientific">Piloderma croceum (strain F 1598)</name>
    <dbReference type="NCBI Taxonomy" id="765440"/>
    <lineage>
        <taxon>Eukaryota</taxon>
        <taxon>Fungi</taxon>
        <taxon>Dikarya</taxon>
        <taxon>Basidiomycota</taxon>
        <taxon>Agaricomycotina</taxon>
        <taxon>Agaricomycetes</taxon>
        <taxon>Agaricomycetidae</taxon>
        <taxon>Atheliales</taxon>
        <taxon>Atheliaceae</taxon>
        <taxon>Piloderma</taxon>
    </lineage>
</organism>